<dbReference type="PANTHER" id="PTHR21646:SF24">
    <property type="entry name" value="UBIQUITIN CARBOXYL-TERMINAL HYDROLASE"/>
    <property type="match status" value="1"/>
</dbReference>
<dbReference type="Pfam" id="PF25242">
    <property type="entry name" value="Ubiquitin_UBP8"/>
    <property type="match status" value="1"/>
</dbReference>
<feature type="region of interest" description="Disordered" evidence="9">
    <location>
        <begin position="164"/>
        <end position="195"/>
    </location>
</feature>
<dbReference type="Pfam" id="PF00443">
    <property type="entry name" value="UCH"/>
    <property type="match status" value="1"/>
</dbReference>
<dbReference type="PROSITE" id="PS00972">
    <property type="entry name" value="USP_1"/>
    <property type="match status" value="1"/>
</dbReference>
<dbReference type="InterPro" id="IPR018200">
    <property type="entry name" value="USP_CS"/>
</dbReference>
<dbReference type="GO" id="GO:0016579">
    <property type="term" value="P:protein deubiquitination"/>
    <property type="evidence" value="ECO:0007669"/>
    <property type="project" value="InterPro"/>
</dbReference>
<comment type="catalytic activity">
    <reaction evidence="1">
        <text>Thiol-dependent hydrolysis of ester, thioester, amide, peptide and isopeptide bonds formed by the C-terminal Gly of ubiquitin (a 76-residue protein attached to proteins as an intracellular targeting signal).</text>
        <dbReference type="EC" id="3.4.19.12"/>
    </reaction>
</comment>
<evidence type="ECO:0000256" key="3">
    <source>
        <dbReference type="ARBA" id="ARBA00012759"/>
    </source>
</evidence>
<proteinExistence type="inferred from homology"/>
<feature type="compositionally biased region" description="Low complexity" evidence="9">
    <location>
        <begin position="216"/>
        <end position="225"/>
    </location>
</feature>
<accession>A0A6J5VB23</accession>
<gene>
    <name evidence="12" type="ORF">CURHAP_LOCUS37039</name>
</gene>
<evidence type="ECO:0000256" key="1">
    <source>
        <dbReference type="ARBA" id="ARBA00000707"/>
    </source>
</evidence>
<dbReference type="SUPFAM" id="SSF54001">
    <property type="entry name" value="Cysteine proteinases"/>
    <property type="match status" value="1"/>
</dbReference>
<evidence type="ECO:0000259" key="10">
    <source>
        <dbReference type="PROSITE" id="PS50235"/>
    </source>
</evidence>
<dbReference type="EMBL" id="CAEKDK010000006">
    <property type="protein sequence ID" value="CAB4283088.1"/>
    <property type="molecule type" value="Genomic_DNA"/>
</dbReference>
<feature type="domain" description="USP" evidence="10">
    <location>
        <begin position="453"/>
        <end position="1046"/>
    </location>
</feature>
<evidence type="ECO:0000256" key="7">
    <source>
        <dbReference type="ARBA" id="ARBA00022807"/>
    </source>
</evidence>
<keyword evidence="6" id="KW-0378">Hydrolase</keyword>
<dbReference type="InterPro" id="IPR001394">
    <property type="entry name" value="Peptidase_C19_UCH"/>
</dbReference>
<evidence type="ECO:0000256" key="9">
    <source>
        <dbReference type="SAM" id="MobiDB-lite"/>
    </source>
</evidence>
<organism evidence="12 13">
    <name type="scientific">Prunus armeniaca</name>
    <name type="common">Apricot</name>
    <name type="synonym">Armeniaca vulgaris</name>
    <dbReference type="NCBI Taxonomy" id="36596"/>
    <lineage>
        <taxon>Eukaryota</taxon>
        <taxon>Viridiplantae</taxon>
        <taxon>Streptophyta</taxon>
        <taxon>Embryophyta</taxon>
        <taxon>Tracheophyta</taxon>
        <taxon>Spermatophyta</taxon>
        <taxon>Magnoliopsida</taxon>
        <taxon>eudicotyledons</taxon>
        <taxon>Gunneridae</taxon>
        <taxon>Pentapetalae</taxon>
        <taxon>rosids</taxon>
        <taxon>fabids</taxon>
        <taxon>Rosales</taxon>
        <taxon>Rosaceae</taxon>
        <taxon>Amygdaloideae</taxon>
        <taxon>Amygdaleae</taxon>
        <taxon>Prunus</taxon>
    </lineage>
</organism>
<dbReference type="PROSITE" id="PS00973">
    <property type="entry name" value="USP_2"/>
    <property type="match status" value="1"/>
</dbReference>
<feature type="region of interest" description="Disordered" evidence="9">
    <location>
        <begin position="216"/>
        <end position="269"/>
    </location>
</feature>
<dbReference type="InterPro" id="IPR038765">
    <property type="entry name" value="Papain-like_cys_pep_sf"/>
</dbReference>
<name>A0A6J5VB23_PRUAR</name>
<dbReference type="InterPro" id="IPR028889">
    <property type="entry name" value="USP"/>
</dbReference>
<dbReference type="Proteomes" id="UP000507222">
    <property type="component" value="Unassembled WGS sequence"/>
</dbReference>
<comment type="function">
    <text evidence="8">Recognizes and hydrolyzes the peptide bond at the C-terminal Gly of ubiquitin. Involved in the processing of poly-ubiquitin precursors as well as that of ubiquitinated proteins.</text>
</comment>
<feature type="compositionally biased region" description="Basic and acidic residues" evidence="9">
    <location>
        <begin position="177"/>
        <end position="186"/>
    </location>
</feature>
<dbReference type="InterPro" id="IPR057372">
    <property type="entry name" value="Ubiquitin_UBP8/5"/>
</dbReference>
<evidence type="ECO:0000256" key="4">
    <source>
        <dbReference type="ARBA" id="ARBA00022670"/>
    </source>
</evidence>
<evidence type="ECO:0000256" key="5">
    <source>
        <dbReference type="ARBA" id="ARBA00022786"/>
    </source>
</evidence>
<evidence type="ECO:0000313" key="12">
    <source>
        <dbReference type="EMBL" id="CAB4283088.1"/>
    </source>
</evidence>
<dbReference type="GO" id="GO:0006508">
    <property type="term" value="P:proteolysis"/>
    <property type="evidence" value="ECO:0007669"/>
    <property type="project" value="UniProtKB-KW"/>
</dbReference>
<dbReference type="AlphaFoldDB" id="A0A6J5VB23"/>
<comment type="similarity">
    <text evidence="2">Belongs to the peptidase C19 family.</text>
</comment>
<dbReference type="GO" id="GO:0004843">
    <property type="term" value="F:cysteine-type deubiquitinase activity"/>
    <property type="evidence" value="ECO:0007669"/>
    <property type="project" value="UniProtKB-EC"/>
</dbReference>
<evidence type="ECO:0000256" key="6">
    <source>
        <dbReference type="ARBA" id="ARBA00022801"/>
    </source>
</evidence>
<keyword evidence="4" id="KW-0645">Protease</keyword>
<keyword evidence="5" id="KW-0833">Ubl conjugation pathway</keyword>
<evidence type="ECO:0000259" key="11">
    <source>
        <dbReference type="PROSITE" id="PS51283"/>
    </source>
</evidence>
<evidence type="ECO:0000256" key="2">
    <source>
        <dbReference type="ARBA" id="ARBA00009085"/>
    </source>
</evidence>
<dbReference type="Gene3D" id="3.30.2230.10">
    <property type="entry name" value="DUSP-like"/>
    <property type="match status" value="1"/>
</dbReference>
<feature type="compositionally biased region" description="Basic and acidic residues" evidence="9">
    <location>
        <begin position="236"/>
        <end position="269"/>
    </location>
</feature>
<dbReference type="PANTHER" id="PTHR21646">
    <property type="entry name" value="UBIQUITIN CARBOXYL-TERMINAL HYDROLASE"/>
    <property type="match status" value="1"/>
</dbReference>
<dbReference type="CDD" id="cd02674">
    <property type="entry name" value="Peptidase_C19R"/>
    <property type="match status" value="1"/>
</dbReference>
<dbReference type="InterPro" id="IPR050185">
    <property type="entry name" value="Ub_carboxyl-term_hydrolase"/>
</dbReference>
<dbReference type="InterPro" id="IPR035927">
    <property type="entry name" value="DUSP-like_sf"/>
</dbReference>
<reference evidence="12 13" key="1">
    <citation type="submission" date="2020-05" db="EMBL/GenBank/DDBJ databases">
        <authorList>
            <person name="Campoy J."/>
            <person name="Schneeberger K."/>
            <person name="Spophaly S."/>
        </authorList>
    </citation>
    <scope>NUCLEOTIDE SEQUENCE [LARGE SCALE GENOMIC DNA]</scope>
    <source>
        <strain evidence="12">PruArmRojPasFocal</strain>
    </source>
</reference>
<dbReference type="Gene3D" id="3.90.70.10">
    <property type="entry name" value="Cysteine proteinases"/>
    <property type="match status" value="2"/>
</dbReference>
<dbReference type="PROSITE" id="PS50235">
    <property type="entry name" value="USP_3"/>
    <property type="match status" value="1"/>
</dbReference>
<protein>
    <recommendedName>
        <fullName evidence="3">ubiquitinyl hydrolase 1</fullName>
        <ecNumber evidence="3">3.4.19.12</ecNumber>
    </recommendedName>
</protein>
<sequence length="1049" mass="117225">MEAVALSEDLSDSTQRSDSDSKQQIYFIPYSWWRDAQDSVLGDSDGKRGILYVTSQASSYAGPMKIINNIFNSDLVFNLKREDTVHSGENGEVGVSGRDYALVPAEMWVQALRWHSDSKAAVKDGKCFSAAEDDMTDGAALGGTFGVLVTVSVCGRGWWGCGSRTEEGRARGRPKRRGGEEEEHGHAAGAGVGKGRGVQTYARGVMCVLREDVKETAGASRATGAGPRGRGTGRGRNKDTKGRAAGKNERHEEEGDPEEMRGEEREKREIVDGQEGNLEQSCGLPWLRPLKEVGNKVAKRIKKLMRDHGEGKKDHLVRWEDNAVEFFKRACKIFSVESEMLRIWDFSGQTSLFFTNEKSKFPSYQRQSEGLDYYSCYLPSDIKSHWSCKYMGCQIPLSAGKGKKMRGPAQHSTIANSCCGSSVMMNGSGGITNSNFIRSFWGSSCEAGSLGLTGLQNLGNTCFMNSSIQCLAHTPKLVDYFLGDFGREINPDNPLGMDGEIALAFGDLLRKLWAPGATPVAPRTFKSKLSRFAPQFNGFNQHDSQELLAFLLDGLHEDLNRVKCKPYVEVKDGDGRSDKEVADEYWRNHLARNDSIIVDVCQGQYKSTLVCPVCKKVSVTFDPFMYLSLPLPSTMMRTMTLTVVNTDGNSQPSQYTITVPKHGKFEDLIQGLSVACSLGVNETFLVAEIYNNCILRYLEEPSDSLSLIRDQDQLVAYRFIKDVEQFPLVVFMHQLMEEQYMHGKMTSSFGIPLVSRLCNSASGSDICNLYLKLLKPFQTPRNDSQECLDSSESATLEEVSGTQDTTPPVLGGGVNSCYGNGADSPVDFGFQFYITDEKGTSKDKKIVMNEIVEKEESKQLNVLVCWPKKYIAEYDTRLLSSLAEVFKSSLFAKKPQESVSLYKCLEAFLKEEPLGPEDMWYCPGCKKHCQASKKLDLWRLPEILVIHLKRFSYSRCFKNKLETYVDFPDDNLDLSTYIAYRSDQLCNRYMLYAVSNHYGSMGGGHYTAFVHHGADRWYDFDDSHVNPISQDKIKSSAAYVLFYRRVIEV</sequence>
<feature type="domain" description="DUSP" evidence="11">
    <location>
        <begin position="1"/>
        <end position="127"/>
    </location>
</feature>
<evidence type="ECO:0000313" key="13">
    <source>
        <dbReference type="Proteomes" id="UP000507222"/>
    </source>
</evidence>
<dbReference type="PROSITE" id="PS51283">
    <property type="entry name" value="DUSP"/>
    <property type="match status" value="1"/>
</dbReference>
<keyword evidence="7" id="KW-0788">Thiol protease</keyword>
<evidence type="ECO:0000256" key="8">
    <source>
        <dbReference type="ARBA" id="ARBA00037450"/>
    </source>
</evidence>
<dbReference type="EC" id="3.4.19.12" evidence="3"/>
<dbReference type="InterPro" id="IPR006615">
    <property type="entry name" value="Pept_C19_DUSP"/>
</dbReference>